<evidence type="ECO:0000313" key="1">
    <source>
        <dbReference type="EMBL" id="KAK7001282.1"/>
    </source>
</evidence>
<comment type="caution">
    <text evidence="1">The sequence shown here is derived from an EMBL/GenBank/DDBJ whole genome shotgun (WGS) entry which is preliminary data.</text>
</comment>
<proteinExistence type="predicted"/>
<gene>
    <name evidence="1" type="ORF">R3P38DRAFT_1790072</name>
</gene>
<dbReference type="EMBL" id="JAWWNJ010000083">
    <property type="protein sequence ID" value="KAK7001282.1"/>
    <property type="molecule type" value="Genomic_DNA"/>
</dbReference>
<dbReference type="AlphaFoldDB" id="A0AAW0A5W7"/>
<name>A0AAW0A5W7_9AGAR</name>
<reference evidence="1 2" key="1">
    <citation type="journal article" date="2024" name="J Genomics">
        <title>Draft genome sequencing and assembly of Favolaschia claudopus CIRM-BRFM 2984 isolated from oak limbs.</title>
        <authorList>
            <person name="Navarro D."/>
            <person name="Drula E."/>
            <person name="Chaduli D."/>
            <person name="Cazenave R."/>
            <person name="Ahrendt S."/>
            <person name="Wang J."/>
            <person name="Lipzen A."/>
            <person name="Daum C."/>
            <person name="Barry K."/>
            <person name="Grigoriev I.V."/>
            <person name="Favel A."/>
            <person name="Rosso M.N."/>
            <person name="Martin F."/>
        </authorList>
    </citation>
    <scope>NUCLEOTIDE SEQUENCE [LARGE SCALE GENOMIC DNA]</scope>
    <source>
        <strain evidence="1 2">CIRM-BRFM 2984</strain>
    </source>
</reference>
<sequence>MSLELPVGPLRADKSLLLIGVGLSGSAVIQPTEFFMEADDCMIFSPFCYAVFKRQERRSPTGRRDFFITPESPEHCSHVHGRIVPLRRVASNRDETVGVVIQYIGLCLQKIDRQKRIQIPVCASQKIIIMAIEISLYVPVTRQRRDHFQEGYVLKHAEPAGPGLFVHPSLRNPSMLGLRGKAVLPCGGSRSSCEVCKVGKGGFLFRGRTDSLVRPRWSSKPANEGIRQIFGRGTRMNNCPVAEMVTAP</sequence>
<keyword evidence="2" id="KW-1185">Reference proteome</keyword>
<dbReference type="Proteomes" id="UP001362999">
    <property type="component" value="Unassembled WGS sequence"/>
</dbReference>
<organism evidence="1 2">
    <name type="scientific">Favolaschia claudopus</name>
    <dbReference type="NCBI Taxonomy" id="2862362"/>
    <lineage>
        <taxon>Eukaryota</taxon>
        <taxon>Fungi</taxon>
        <taxon>Dikarya</taxon>
        <taxon>Basidiomycota</taxon>
        <taxon>Agaricomycotina</taxon>
        <taxon>Agaricomycetes</taxon>
        <taxon>Agaricomycetidae</taxon>
        <taxon>Agaricales</taxon>
        <taxon>Marasmiineae</taxon>
        <taxon>Mycenaceae</taxon>
        <taxon>Favolaschia</taxon>
    </lineage>
</organism>
<evidence type="ECO:0000313" key="2">
    <source>
        <dbReference type="Proteomes" id="UP001362999"/>
    </source>
</evidence>
<protein>
    <submittedName>
        <fullName evidence="1">Uncharacterized protein</fullName>
    </submittedName>
</protein>
<accession>A0AAW0A5W7</accession>